<dbReference type="EMBL" id="JAAZWO010000005">
    <property type="protein sequence ID" value="MBC2397223.1"/>
    <property type="molecule type" value="Genomic_DNA"/>
</dbReference>
<comment type="caution">
    <text evidence="1">The sequence shown here is derived from an EMBL/GenBank/DDBJ whole genome shotgun (WGS) entry which is preliminary data.</text>
</comment>
<evidence type="ECO:0000313" key="1">
    <source>
        <dbReference type="EMBL" id="MBC2397223.1"/>
    </source>
</evidence>
<dbReference type="AlphaFoldDB" id="A0A923J1D1"/>
<keyword evidence="2" id="KW-1185">Reference proteome</keyword>
<reference evidence="1 2" key="1">
    <citation type="submission" date="2020-04" db="EMBL/GenBank/DDBJ databases">
        <title>Genomic insights into acetone-butanol-ethanol (ABE) fermentation by sequencing solventogenic clostridia strains.</title>
        <authorList>
            <person name="Brown S."/>
        </authorList>
    </citation>
    <scope>NUCLEOTIDE SEQUENCE [LARGE SCALE GENOMIC DNA]</scope>
    <source>
        <strain evidence="1 2">DJ011</strain>
    </source>
</reference>
<accession>A0A923J1D1</accession>
<evidence type="ECO:0000313" key="2">
    <source>
        <dbReference type="Proteomes" id="UP000563151"/>
    </source>
</evidence>
<proteinExistence type="predicted"/>
<sequence length="74" mass="7985">MGTKIKDVKDIRDTRDSVVRQAATCNTITALPCSICQKTTLDPISLDNLLQITVTATVNNVCVNKTLAIGAYTM</sequence>
<name>A0A923J1D1_CLOTT</name>
<dbReference type="RefSeq" id="WP_035144237.1">
    <property type="nucleotide sequence ID" value="NZ_JAAZWO010000005.1"/>
</dbReference>
<gene>
    <name evidence="1" type="ORF">HGG79_05430</name>
</gene>
<protein>
    <submittedName>
        <fullName evidence="1">Uncharacterized protein</fullName>
    </submittedName>
</protein>
<organism evidence="1 2">
    <name type="scientific">Clostridium tetanomorphum</name>
    <dbReference type="NCBI Taxonomy" id="1553"/>
    <lineage>
        <taxon>Bacteria</taxon>
        <taxon>Bacillati</taxon>
        <taxon>Bacillota</taxon>
        <taxon>Clostridia</taxon>
        <taxon>Eubacteriales</taxon>
        <taxon>Clostridiaceae</taxon>
        <taxon>Clostridium</taxon>
    </lineage>
</organism>
<dbReference type="Proteomes" id="UP000563151">
    <property type="component" value="Unassembled WGS sequence"/>
</dbReference>